<feature type="region of interest" description="Disordered" evidence="1">
    <location>
        <begin position="120"/>
        <end position="146"/>
    </location>
</feature>
<protein>
    <recommendedName>
        <fullName evidence="3">DUF8017 domain-containing protein</fullName>
    </recommendedName>
</protein>
<feature type="region of interest" description="Disordered" evidence="1">
    <location>
        <begin position="1"/>
        <end position="83"/>
    </location>
</feature>
<evidence type="ECO:0000256" key="2">
    <source>
        <dbReference type="SAM" id="Phobius"/>
    </source>
</evidence>
<evidence type="ECO:0000313" key="5">
    <source>
        <dbReference type="Proteomes" id="UP001595767"/>
    </source>
</evidence>
<dbReference type="RefSeq" id="WP_378553967.1">
    <property type="nucleotide sequence ID" value="NZ_JBHSBA010000015.1"/>
</dbReference>
<feature type="compositionally biased region" description="Low complexity" evidence="1">
    <location>
        <begin position="36"/>
        <end position="76"/>
    </location>
</feature>
<feature type="domain" description="DUF8017" evidence="3">
    <location>
        <begin position="144"/>
        <end position="320"/>
    </location>
</feature>
<feature type="transmembrane region" description="Helical" evidence="2">
    <location>
        <begin position="90"/>
        <end position="114"/>
    </location>
</feature>
<comment type="caution">
    <text evidence="4">The sequence shown here is derived from an EMBL/GenBank/DDBJ whole genome shotgun (WGS) entry which is preliminary data.</text>
</comment>
<proteinExistence type="predicted"/>
<evidence type="ECO:0000313" key="4">
    <source>
        <dbReference type="EMBL" id="MFC4128228.1"/>
    </source>
</evidence>
<dbReference type="Proteomes" id="UP001595767">
    <property type="component" value="Unassembled WGS sequence"/>
</dbReference>
<name>A0ABV8LCJ3_9NOCA</name>
<gene>
    <name evidence="4" type="ORF">ACFOW8_25205</name>
</gene>
<dbReference type="InterPro" id="IPR058330">
    <property type="entry name" value="DUF8017"/>
</dbReference>
<keyword evidence="2" id="KW-0472">Membrane</keyword>
<organism evidence="4 5">
    <name type="scientific">Nocardia rhizosphaerae</name>
    <dbReference type="NCBI Taxonomy" id="1691571"/>
    <lineage>
        <taxon>Bacteria</taxon>
        <taxon>Bacillati</taxon>
        <taxon>Actinomycetota</taxon>
        <taxon>Actinomycetes</taxon>
        <taxon>Mycobacteriales</taxon>
        <taxon>Nocardiaceae</taxon>
        <taxon>Nocardia</taxon>
    </lineage>
</organism>
<dbReference type="SUPFAM" id="SSF81995">
    <property type="entry name" value="beta-sandwich domain of Sec23/24"/>
    <property type="match status" value="1"/>
</dbReference>
<dbReference type="Pfam" id="PF26056">
    <property type="entry name" value="DUF8017"/>
    <property type="match status" value="1"/>
</dbReference>
<evidence type="ECO:0000256" key="1">
    <source>
        <dbReference type="SAM" id="MobiDB-lite"/>
    </source>
</evidence>
<sequence length="321" mass="32449">MAHDGDRWWEDPGLSGQGPAAGPYSQPGIPQPPAGYPGQQPGAYAPPQYGVPPGYGQQAYPQQPYGQQPYGQQPYGFAPPPGPPRRGNGAGIVIAVVAVFALVVVTGIVAVVIARSGSPETSAAATSTTAPATQAAPLTGTTTAPATPGSRGVLVAAYRVAYDVPSAWTIASASETMSFSSAAGSIVGRGQAHEGEDYCPGSAYRVISGITTSTETDEAAASQAIARIAAAGGYSDASGGTLTAPTALTTTSGVTGQFVESTGPWTPRIPGCTADSYSVYTFAFYNAEGTLLVLTMLVDRGTSGELSADAARQIITSLRLV</sequence>
<keyword evidence="5" id="KW-1185">Reference proteome</keyword>
<dbReference type="EMBL" id="JBHSBA010000015">
    <property type="protein sequence ID" value="MFC4128228.1"/>
    <property type="molecule type" value="Genomic_DNA"/>
</dbReference>
<reference evidence="5" key="1">
    <citation type="journal article" date="2019" name="Int. J. Syst. Evol. Microbiol.">
        <title>The Global Catalogue of Microorganisms (GCM) 10K type strain sequencing project: providing services to taxonomists for standard genome sequencing and annotation.</title>
        <authorList>
            <consortium name="The Broad Institute Genomics Platform"/>
            <consortium name="The Broad Institute Genome Sequencing Center for Infectious Disease"/>
            <person name="Wu L."/>
            <person name="Ma J."/>
        </authorList>
    </citation>
    <scope>NUCLEOTIDE SEQUENCE [LARGE SCALE GENOMIC DNA]</scope>
    <source>
        <strain evidence="5">CGMCC 4.7204</strain>
    </source>
</reference>
<accession>A0ABV8LCJ3</accession>
<feature type="compositionally biased region" description="Basic and acidic residues" evidence="1">
    <location>
        <begin position="1"/>
        <end position="10"/>
    </location>
</feature>
<keyword evidence="2" id="KW-0812">Transmembrane</keyword>
<evidence type="ECO:0000259" key="3">
    <source>
        <dbReference type="Pfam" id="PF26056"/>
    </source>
</evidence>
<keyword evidence="2" id="KW-1133">Transmembrane helix</keyword>